<dbReference type="Proteomes" id="UP000028483">
    <property type="component" value="Unassembled WGS sequence"/>
</dbReference>
<name>A0A077P6V3_XENBV</name>
<dbReference type="HOGENOM" id="CLU_3417169_0_0_6"/>
<protein>
    <submittedName>
        <fullName evidence="1">Uncharacterized protein</fullName>
    </submittedName>
</protein>
<organism evidence="1">
    <name type="scientific">Xenorhabdus bovienii str. oregonense</name>
    <dbReference type="NCBI Taxonomy" id="1398202"/>
    <lineage>
        <taxon>Bacteria</taxon>
        <taxon>Pseudomonadati</taxon>
        <taxon>Pseudomonadota</taxon>
        <taxon>Gammaproteobacteria</taxon>
        <taxon>Enterobacterales</taxon>
        <taxon>Morganellaceae</taxon>
        <taxon>Xenorhabdus</taxon>
    </lineage>
</organism>
<evidence type="ECO:0000313" key="1">
    <source>
        <dbReference type="EMBL" id="CDH06870.1"/>
    </source>
</evidence>
<accession>A0A077P6V3</accession>
<comment type="caution">
    <text evidence="1">The sequence shown here is derived from an EMBL/GenBank/DDBJ whole genome shotgun (WGS) entry which is preliminary data.</text>
</comment>
<reference evidence="1" key="1">
    <citation type="submission" date="2013-07" db="EMBL/GenBank/DDBJ databases">
        <title>Sub-species coevolution in mutualistic symbiosis.</title>
        <authorList>
            <person name="Murfin K."/>
            <person name="Klassen J."/>
            <person name="Lee M."/>
            <person name="Forst S."/>
            <person name="Stock P."/>
            <person name="Goodrich-Blair H."/>
        </authorList>
    </citation>
    <scope>NUCLEOTIDE SEQUENCE [LARGE SCALE GENOMIC DNA]</scope>
    <source>
        <strain evidence="1">Oregonense</strain>
    </source>
</reference>
<dbReference type="EMBL" id="CBSX010000167">
    <property type="protein sequence ID" value="CDH06870.1"/>
    <property type="molecule type" value="Genomic_DNA"/>
</dbReference>
<sequence>MSDIQRFELEEVVIFEDNLPLPNSIC</sequence>
<gene>
    <name evidence="1" type="ORF">XBO1_2490014</name>
</gene>
<dbReference type="AlphaFoldDB" id="A0A077P6V3"/>
<proteinExistence type="predicted"/>